<dbReference type="EMBL" id="CAJOBC010007498">
    <property type="protein sequence ID" value="CAF3934279.1"/>
    <property type="molecule type" value="Genomic_DNA"/>
</dbReference>
<evidence type="ECO:0000313" key="2">
    <source>
        <dbReference type="EMBL" id="CAF3934279.1"/>
    </source>
</evidence>
<accession>A0A814U6F3</accession>
<organism evidence="1 3">
    <name type="scientific">Didymodactylos carnosus</name>
    <dbReference type="NCBI Taxonomy" id="1234261"/>
    <lineage>
        <taxon>Eukaryota</taxon>
        <taxon>Metazoa</taxon>
        <taxon>Spiralia</taxon>
        <taxon>Gnathifera</taxon>
        <taxon>Rotifera</taxon>
        <taxon>Eurotatoria</taxon>
        <taxon>Bdelloidea</taxon>
        <taxon>Philodinida</taxon>
        <taxon>Philodinidae</taxon>
        <taxon>Didymodactylos</taxon>
    </lineage>
</organism>
<evidence type="ECO:0000313" key="1">
    <source>
        <dbReference type="EMBL" id="CAF1170529.1"/>
    </source>
</evidence>
<dbReference type="AlphaFoldDB" id="A0A814U6F3"/>
<comment type="caution">
    <text evidence="1">The sequence shown here is derived from an EMBL/GenBank/DDBJ whole genome shotgun (WGS) entry which is preliminary data.</text>
</comment>
<dbReference type="EMBL" id="CAJNOQ010007498">
    <property type="protein sequence ID" value="CAF1170529.1"/>
    <property type="molecule type" value="Genomic_DNA"/>
</dbReference>
<keyword evidence="3" id="KW-1185">Reference proteome</keyword>
<gene>
    <name evidence="1" type="ORF">GPM918_LOCUS22157</name>
    <name evidence="2" type="ORF">SRO942_LOCUS22154</name>
</gene>
<sequence>MDATLEFMLNDFGDFDDILVRMDDWDEMEEFENFWMDDIVMLFHDDDDDVVFVEEPRGEGCEFKEDRGDDDVVFVEERRGSGSMWYEGDGGEDGLLFMVECVLMNV</sequence>
<proteinExistence type="predicted"/>
<name>A0A814U6F3_9BILA</name>
<protein>
    <submittedName>
        <fullName evidence="1">Uncharacterized protein</fullName>
    </submittedName>
</protein>
<dbReference type="Proteomes" id="UP000681722">
    <property type="component" value="Unassembled WGS sequence"/>
</dbReference>
<reference evidence="1" key="1">
    <citation type="submission" date="2021-02" db="EMBL/GenBank/DDBJ databases">
        <authorList>
            <person name="Nowell W R."/>
        </authorList>
    </citation>
    <scope>NUCLEOTIDE SEQUENCE</scope>
</reference>
<dbReference type="Proteomes" id="UP000663829">
    <property type="component" value="Unassembled WGS sequence"/>
</dbReference>
<evidence type="ECO:0000313" key="3">
    <source>
        <dbReference type="Proteomes" id="UP000663829"/>
    </source>
</evidence>